<evidence type="ECO:0000256" key="6">
    <source>
        <dbReference type="ARBA" id="ARBA00022737"/>
    </source>
</evidence>
<feature type="region of interest" description="Disordered" evidence="13">
    <location>
        <begin position="1576"/>
        <end position="1645"/>
    </location>
</feature>
<keyword evidence="9" id="KW-0560">Oxidoreductase</keyword>
<feature type="compositionally biased region" description="Low complexity" evidence="13">
    <location>
        <begin position="1"/>
        <end position="13"/>
    </location>
</feature>
<dbReference type="Pfam" id="PF02373">
    <property type="entry name" value="JmjC"/>
    <property type="match status" value="1"/>
</dbReference>
<dbReference type="PROSITE" id="PS51184">
    <property type="entry name" value="JMJC"/>
    <property type="match status" value="1"/>
</dbReference>
<evidence type="ECO:0000256" key="8">
    <source>
        <dbReference type="ARBA" id="ARBA00022833"/>
    </source>
</evidence>
<comment type="cofactor">
    <cofactor evidence="1">
        <name>Fe(2+)</name>
        <dbReference type="ChEBI" id="CHEBI:29033"/>
    </cofactor>
</comment>
<feature type="region of interest" description="Disordered" evidence="13">
    <location>
        <begin position="320"/>
        <end position="415"/>
    </location>
</feature>
<dbReference type="PANTHER" id="PTHR10694">
    <property type="entry name" value="LYSINE-SPECIFIC DEMETHYLASE"/>
    <property type="match status" value="1"/>
</dbReference>
<dbReference type="SMART" id="SM00558">
    <property type="entry name" value="JmjC"/>
    <property type="match status" value="1"/>
</dbReference>
<proteinExistence type="inferred from homology"/>
<evidence type="ECO:0000256" key="13">
    <source>
        <dbReference type="SAM" id="MobiDB-lite"/>
    </source>
</evidence>
<feature type="compositionally biased region" description="Basic and acidic residues" evidence="13">
    <location>
        <begin position="931"/>
        <end position="943"/>
    </location>
</feature>
<comment type="similarity">
    <text evidence="3">Belongs to the JARID1 histone demethylase family.</text>
</comment>
<evidence type="ECO:0000256" key="2">
    <source>
        <dbReference type="ARBA" id="ARBA00004123"/>
    </source>
</evidence>
<dbReference type="Gene3D" id="3.30.40.10">
    <property type="entry name" value="Zinc/RING finger domain, C3HC4 (zinc finger)"/>
    <property type="match status" value="1"/>
</dbReference>
<keyword evidence="8" id="KW-0862">Zinc</keyword>
<feature type="domain" description="ARID" evidence="14">
    <location>
        <begin position="225"/>
        <end position="316"/>
    </location>
</feature>
<evidence type="ECO:0000259" key="16">
    <source>
        <dbReference type="PROSITE" id="PS51184"/>
    </source>
</evidence>
<feature type="region of interest" description="Disordered" evidence="13">
    <location>
        <begin position="1666"/>
        <end position="1701"/>
    </location>
</feature>
<comment type="subcellular location">
    <subcellularLocation>
        <location evidence="2">Nucleus</location>
    </subcellularLocation>
</comment>
<dbReference type="Pfam" id="PF02928">
    <property type="entry name" value="zf-C5HC2"/>
    <property type="match status" value="1"/>
</dbReference>
<dbReference type="Pfam" id="PF21323">
    <property type="entry name" value="KDM5_C-hel"/>
    <property type="match status" value="1"/>
</dbReference>
<protein>
    <recommendedName>
        <fullName evidence="4">[histone H3]-trimethyl-L-lysine(4) demethylase</fullName>
        <ecNumber evidence="4">1.14.11.67</ecNumber>
    </recommendedName>
</protein>
<evidence type="ECO:0000256" key="9">
    <source>
        <dbReference type="ARBA" id="ARBA00023002"/>
    </source>
</evidence>
<dbReference type="InterPro" id="IPR013083">
    <property type="entry name" value="Znf_RING/FYVE/PHD"/>
</dbReference>
<dbReference type="InterPro" id="IPR004198">
    <property type="entry name" value="Znf_C5HC2"/>
</dbReference>
<dbReference type="InterPro" id="IPR013637">
    <property type="entry name" value="Lys_sp_deMease-like_dom"/>
</dbReference>
<evidence type="ECO:0000259" key="14">
    <source>
        <dbReference type="PROSITE" id="PS51011"/>
    </source>
</evidence>
<gene>
    <name evidence="17" type="ORF">V5O48_001496</name>
</gene>
<dbReference type="PROSITE" id="PS01359">
    <property type="entry name" value="ZF_PHD_1"/>
    <property type="match status" value="1"/>
</dbReference>
<evidence type="ECO:0000256" key="4">
    <source>
        <dbReference type="ARBA" id="ARBA00012902"/>
    </source>
</evidence>
<name>A0ABR3FYM5_9AGAR</name>
<dbReference type="Gene3D" id="1.10.150.60">
    <property type="entry name" value="ARID DNA-binding domain"/>
    <property type="match status" value="1"/>
</dbReference>
<keyword evidence="18" id="KW-1185">Reference proteome</keyword>
<dbReference type="SUPFAM" id="SSF57903">
    <property type="entry name" value="FYVE/PHD zinc finger"/>
    <property type="match status" value="2"/>
</dbReference>
<dbReference type="InterPro" id="IPR019786">
    <property type="entry name" value="Zinc_finger_PHD-type_CS"/>
</dbReference>
<evidence type="ECO:0000256" key="7">
    <source>
        <dbReference type="ARBA" id="ARBA00022771"/>
    </source>
</evidence>
<evidence type="ECO:0000256" key="12">
    <source>
        <dbReference type="ARBA" id="ARBA00048734"/>
    </source>
</evidence>
<feature type="region of interest" description="Disordered" evidence="13">
    <location>
        <begin position="1"/>
        <end position="91"/>
    </location>
</feature>
<feature type="domain" description="JmjC" evidence="16">
    <location>
        <begin position="554"/>
        <end position="721"/>
    </location>
</feature>
<dbReference type="Pfam" id="PF08429">
    <property type="entry name" value="PLU-1"/>
    <property type="match status" value="1"/>
</dbReference>
<evidence type="ECO:0000313" key="17">
    <source>
        <dbReference type="EMBL" id="KAL0580509.1"/>
    </source>
</evidence>
<dbReference type="InterPro" id="IPR048615">
    <property type="entry name" value="KDM5_C-hel"/>
</dbReference>
<dbReference type="Proteomes" id="UP001465976">
    <property type="component" value="Unassembled WGS sequence"/>
</dbReference>
<dbReference type="InterPro" id="IPR011011">
    <property type="entry name" value="Znf_FYVE_PHD"/>
</dbReference>
<feature type="compositionally biased region" description="Low complexity" evidence="13">
    <location>
        <begin position="1666"/>
        <end position="1679"/>
    </location>
</feature>
<keyword evidence="11" id="KW-0539">Nucleus</keyword>
<dbReference type="InterPro" id="IPR003347">
    <property type="entry name" value="JmjC_dom"/>
</dbReference>
<dbReference type="SMART" id="SM01014">
    <property type="entry name" value="ARID"/>
    <property type="match status" value="1"/>
</dbReference>
<evidence type="ECO:0000256" key="10">
    <source>
        <dbReference type="ARBA" id="ARBA00023004"/>
    </source>
</evidence>
<dbReference type="SMART" id="SM00249">
    <property type="entry name" value="PHD"/>
    <property type="match status" value="2"/>
</dbReference>
<dbReference type="InterPro" id="IPR001606">
    <property type="entry name" value="ARID_dom"/>
</dbReference>
<dbReference type="SUPFAM" id="SSF46774">
    <property type="entry name" value="ARID-like"/>
    <property type="match status" value="1"/>
</dbReference>
<keyword evidence="6" id="KW-0677">Repeat</keyword>
<feature type="region of interest" description="Disordered" evidence="13">
    <location>
        <begin position="913"/>
        <end position="943"/>
    </location>
</feature>
<sequence>MHASNSSSTPRGTPSRRGRSPQVSSPSPAQSSSSSLPPHAGQSTPSFFSCLSIPVEGAIPIEDEEDESALTKPTSSATESKRAPRKSKTDAINALNAQTKTALVDIDDSQPMSVLAERYENAPPIPVSPVLDLSTVKTPQAKRQPPSPLPEPRPFGLEDCPEYYPSAEEFKDPMTYIRSIVNQAKEYGICKIIPPEGWNMPFVTDTERFRFKTRVQRLNSIEASSRAKLNFLEQLYRYHKQQGNPRIVVPTINHKPLDLWLLRKEVQKQGGFEAVNQEKKWPEMVRILGYRGAPGLAAQLKNSYARVILPYEDFCVRGKNLPTTPPRAPPKKSNTGTPSKHSRLSVSASNSMENSVPSSPLTATSSPLSDPYDDGEGKDHASKLRRSPRQTTQEGKKVPLPTPALTPPVFNDKEQPHMEKPGFHMFCLNPPLQEIPKEQWFCYPCLSGTGGDYGFDEGEEHSLTSFQARDREFRRLWFKTHPPPSRPDEMDVDVDPRICNKFDDITVTEHDVENEFWRLVQSPDDTVEIEYGADVHSTTHGSAMPTLETHPLDPYAKDPWNLNNIPVLSDSLLRFIKSDISGMTVPWTYVGMAFSTFCWHNEVCGASHLIASVHWGETKTWYGIPGDDAEKFEAAIRFEAPDLFEAQPDLLFQLVTLMNPKRLTDAGVRVYACNQRAGEFVLTFPKAYHAGFNHGLNFNEAVNFALPDWLSYGRDCVQRYRAFRKLPVFSHDELLITITQQSPSIRTALWLTESLKEMMDREMENRRKVRTLSMRETLEEQDRSEDQYQCNICKVFCYLSQITCPCSTKVVCHDHADLLCGRPKEQHLTLRKRFSDEELQDIQAKVAERAEVPTVWKAKLHKLLMENPKPALRHLRALLAEGDRIHINYNLPELYTLRKCVNRANDWVETANSFTRKQPSRKRPRRSVKGRPNDMDDGSEKPEKNLTDLYALLQEVERLGFDCPEIASLRNLGEQGERAIARAKALLDPAASKDNKDKYIVDCNTLIAECSSLNILLPEVLEVEKVVDREQLLTELHSKMNDGYSPTLEEVRQYLSRGRACNVPSEHEYMRWLEKSERAGSEWESKAKDLLAKAVKTLEELEGFTNPPADTPFDPVLLERVESVRSKGKEFEKIAKTWLNLSPTDAKPRPQEVLKVAARAEKEFAIDAMISIKRYASIANELEVRCEQVMKGSYHLRPEENVFNSIKDWKSYAHDHLNLFSLSTFEKLEAQLNAHNQWLRGLPWWCNKHDAPHVKPVMDDVLSCTRPEDDRPPQDEFFTCICNAPVKPPPPGVVSDAVQCDHCYARFHGDCAKNGGSCPFCDQHHWNGDIPKERGWHFSYLPQLLVMAPDITKRYSPDWKDLETIVVKVDRLSQVIGHFLAYQSKEENQRYAYLSQVRHYMRKLYKLQFVVSPSFEVSFGLDLASLHRMLAQRPTKPKKKKAKVTFGQDVDPVWSDGTRCICRGRSGYLMGYPTILCDGCQRLYHSACVFFPSDSNPNTRRTYQCPLCCLRKNKPYRYADVRVQPPAVEARRADVFIDWSRMLETASKDIIYMTLPQPVRETLYVELVKYTASGAAVASSSSATPSNDRHPPNGNRAVVNMSGAPPSGIFDHPGHSPLPPPPWSRWNAAGTPEIPPANHHALYDEPPRKRQRYAEDEHPPMASLLHEPLSRRPSLPPSSAIEQQAPPPSHHPPSHSNQTLSPSLARLMSPVETVAPHSPYIAPQTRGGSYDHQSPRMRNGADILASPPMRGLGDSPKLMRNKVDIPSLPPIRDGFDSPRIRNGPEVNGYSPRNGTSVDLYGPNGHQIGRP</sequence>
<dbReference type="Gene3D" id="2.60.120.650">
    <property type="entry name" value="Cupin"/>
    <property type="match status" value="1"/>
</dbReference>
<dbReference type="Pfam" id="PF02375">
    <property type="entry name" value="JmjN"/>
    <property type="match status" value="1"/>
</dbReference>
<evidence type="ECO:0000259" key="15">
    <source>
        <dbReference type="PROSITE" id="PS51183"/>
    </source>
</evidence>
<dbReference type="InterPro" id="IPR001965">
    <property type="entry name" value="Znf_PHD"/>
</dbReference>
<evidence type="ECO:0000256" key="5">
    <source>
        <dbReference type="ARBA" id="ARBA00022723"/>
    </source>
</evidence>
<feature type="compositionally biased region" description="Polar residues" evidence="13">
    <location>
        <begin position="332"/>
        <end position="354"/>
    </location>
</feature>
<accession>A0ABR3FYM5</accession>
<feature type="compositionally biased region" description="Basic residues" evidence="13">
    <location>
        <begin position="918"/>
        <end position="929"/>
    </location>
</feature>
<dbReference type="SUPFAM" id="SSF51197">
    <property type="entry name" value="Clavaminate synthase-like"/>
    <property type="match status" value="1"/>
</dbReference>
<evidence type="ECO:0000256" key="3">
    <source>
        <dbReference type="ARBA" id="ARBA00006801"/>
    </source>
</evidence>
<dbReference type="EC" id="1.14.11.67" evidence="4"/>
<comment type="caution">
    <text evidence="17">The sequence shown here is derived from an EMBL/GenBank/DDBJ whole genome shotgun (WGS) entry which is preliminary data.</text>
</comment>
<keyword evidence="5" id="KW-0479">Metal-binding</keyword>
<dbReference type="SMART" id="SM00501">
    <property type="entry name" value="BRIGHT"/>
    <property type="match status" value="1"/>
</dbReference>
<feature type="compositionally biased region" description="Low complexity" evidence="13">
    <location>
        <begin position="20"/>
        <end position="38"/>
    </location>
</feature>
<comment type="catalytic activity">
    <reaction evidence="12">
        <text>N(6),N(6),N(6)-trimethyl-L-lysyl(4)-[histone H3] + 3 2-oxoglutarate + 3 O2 = L-lysyl(4)-[histone H3] + 3 formaldehyde + 3 succinate + 3 CO2</text>
        <dbReference type="Rhea" id="RHEA:60208"/>
        <dbReference type="Rhea" id="RHEA-COMP:15537"/>
        <dbReference type="Rhea" id="RHEA-COMP:15547"/>
        <dbReference type="ChEBI" id="CHEBI:15379"/>
        <dbReference type="ChEBI" id="CHEBI:16526"/>
        <dbReference type="ChEBI" id="CHEBI:16810"/>
        <dbReference type="ChEBI" id="CHEBI:16842"/>
        <dbReference type="ChEBI" id="CHEBI:29969"/>
        <dbReference type="ChEBI" id="CHEBI:30031"/>
        <dbReference type="ChEBI" id="CHEBI:61961"/>
        <dbReference type="EC" id="1.14.11.67"/>
    </reaction>
</comment>
<dbReference type="EMBL" id="JBAHYK010000029">
    <property type="protein sequence ID" value="KAL0580509.1"/>
    <property type="molecule type" value="Genomic_DNA"/>
</dbReference>
<dbReference type="Pfam" id="PF00628">
    <property type="entry name" value="PHD"/>
    <property type="match status" value="1"/>
</dbReference>
<dbReference type="InterPro" id="IPR003349">
    <property type="entry name" value="JmjN"/>
</dbReference>
<evidence type="ECO:0000256" key="1">
    <source>
        <dbReference type="ARBA" id="ARBA00001954"/>
    </source>
</evidence>
<dbReference type="InterPro" id="IPR019787">
    <property type="entry name" value="Znf_PHD-finger"/>
</dbReference>
<evidence type="ECO:0000256" key="11">
    <source>
        <dbReference type="ARBA" id="ARBA00023242"/>
    </source>
</evidence>
<dbReference type="InterPro" id="IPR036431">
    <property type="entry name" value="ARID_dom_sf"/>
</dbReference>
<keyword evidence="10" id="KW-0408">Iron</keyword>
<feature type="domain" description="JmjN" evidence="15">
    <location>
        <begin position="160"/>
        <end position="201"/>
    </location>
</feature>
<evidence type="ECO:0000313" key="18">
    <source>
        <dbReference type="Proteomes" id="UP001465976"/>
    </source>
</evidence>
<feature type="compositionally biased region" description="Low complexity" evidence="13">
    <location>
        <begin position="355"/>
        <end position="370"/>
    </location>
</feature>
<dbReference type="Pfam" id="PF01388">
    <property type="entry name" value="ARID"/>
    <property type="match status" value="1"/>
</dbReference>
<dbReference type="PROSITE" id="PS51011">
    <property type="entry name" value="ARID"/>
    <property type="match status" value="1"/>
</dbReference>
<dbReference type="CDD" id="cd16100">
    <property type="entry name" value="ARID"/>
    <property type="match status" value="1"/>
</dbReference>
<dbReference type="SMART" id="SM00545">
    <property type="entry name" value="JmjN"/>
    <property type="match status" value="1"/>
</dbReference>
<organism evidence="17 18">
    <name type="scientific">Marasmius crinis-equi</name>
    <dbReference type="NCBI Taxonomy" id="585013"/>
    <lineage>
        <taxon>Eukaryota</taxon>
        <taxon>Fungi</taxon>
        <taxon>Dikarya</taxon>
        <taxon>Basidiomycota</taxon>
        <taxon>Agaricomycotina</taxon>
        <taxon>Agaricomycetes</taxon>
        <taxon>Agaricomycetidae</taxon>
        <taxon>Agaricales</taxon>
        <taxon>Marasmiineae</taxon>
        <taxon>Marasmiaceae</taxon>
        <taxon>Marasmius</taxon>
    </lineage>
</organism>
<keyword evidence="7" id="KW-0863">Zinc-finger</keyword>
<dbReference type="PANTHER" id="PTHR10694:SF33">
    <property type="entry name" value="LYSINE-SPECIFIC DEMETHYLASE 5"/>
    <property type="match status" value="1"/>
</dbReference>
<dbReference type="PROSITE" id="PS51183">
    <property type="entry name" value="JMJN"/>
    <property type="match status" value="1"/>
</dbReference>
<reference evidence="17 18" key="1">
    <citation type="submission" date="2024-02" db="EMBL/GenBank/DDBJ databases">
        <title>A draft genome for the cacao thread blight pathogen Marasmius crinis-equi.</title>
        <authorList>
            <person name="Cohen S.P."/>
            <person name="Baruah I.K."/>
            <person name="Amoako-Attah I."/>
            <person name="Bukari Y."/>
            <person name="Meinhardt L.W."/>
            <person name="Bailey B.A."/>
        </authorList>
    </citation>
    <scope>NUCLEOTIDE SEQUENCE [LARGE SCALE GENOMIC DNA]</scope>
    <source>
        <strain evidence="17 18">GH-76</strain>
    </source>
</reference>
<feature type="region of interest" description="Disordered" evidence="13">
    <location>
        <begin position="1741"/>
        <end position="1810"/>
    </location>
</feature>